<sequence>SAAEVKGTESIAASLGIQGRVRATAGNAIVLCYRDENDGRLIHIRASRVGDNGIKPDVWYSLDASGEFVEVATSC</sequence>
<dbReference type="Proteomes" id="UP000198607">
    <property type="component" value="Unassembled WGS sequence"/>
</dbReference>
<evidence type="ECO:0000313" key="1">
    <source>
        <dbReference type="EMBL" id="SDH42145.1"/>
    </source>
</evidence>
<dbReference type="RefSeq" id="WP_218122673.1">
    <property type="nucleotide sequence ID" value="NZ_FNCY01000005.1"/>
</dbReference>
<dbReference type="STRING" id="83767.SAMN05660652_01713"/>
<keyword evidence="2" id="KW-1185">Reference proteome</keyword>
<name>A0A1G8C9U9_9RHOO</name>
<organism evidence="1 2">
    <name type="scientific">Propionivibrio dicarboxylicus</name>
    <dbReference type="NCBI Taxonomy" id="83767"/>
    <lineage>
        <taxon>Bacteria</taxon>
        <taxon>Pseudomonadati</taxon>
        <taxon>Pseudomonadota</taxon>
        <taxon>Betaproteobacteria</taxon>
        <taxon>Rhodocyclales</taxon>
        <taxon>Rhodocyclaceae</taxon>
        <taxon>Propionivibrio</taxon>
    </lineage>
</organism>
<proteinExistence type="predicted"/>
<dbReference type="EMBL" id="FNCY01000005">
    <property type="protein sequence ID" value="SDH42145.1"/>
    <property type="molecule type" value="Genomic_DNA"/>
</dbReference>
<accession>A0A1G8C9U9</accession>
<protein>
    <submittedName>
        <fullName evidence="1">Uncharacterized protein</fullName>
    </submittedName>
</protein>
<gene>
    <name evidence="1" type="ORF">SAMN05660652_01713</name>
</gene>
<reference evidence="1 2" key="1">
    <citation type="submission" date="2016-10" db="EMBL/GenBank/DDBJ databases">
        <authorList>
            <person name="de Groot N.N."/>
        </authorList>
    </citation>
    <scope>NUCLEOTIDE SEQUENCE [LARGE SCALE GENOMIC DNA]</scope>
    <source>
        <strain evidence="1 2">DSM 5885</strain>
    </source>
</reference>
<dbReference type="AlphaFoldDB" id="A0A1G8C9U9"/>
<feature type="non-terminal residue" evidence="1">
    <location>
        <position position="1"/>
    </location>
</feature>
<evidence type="ECO:0000313" key="2">
    <source>
        <dbReference type="Proteomes" id="UP000198607"/>
    </source>
</evidence>